<dbReference type="AlphaFoldDB" id="A0A0R2UJ59"/>
<protein>
    <recommendedName>
        <fullName evidence="7">Sulfatase N-terminal domain-containing protein</fullName>
    </recommendedName>
</protein>
<keyword evidence="2" id="KW-1003">Cell membrane</keyword>
<evidence type="ECO:0000256" key="4">
    <source>
        <dbReference type="ARBA" id="ARBA00022989"/>
    </source>
</evidence>
<reference evidence="8 9" key="1">
    <citation type="submission" date="2015-10" db="EMBL/GenBank/DDBJ databases">
        <title>Metagenome-Assembled Genomes uncover a global brackish microbiome.</title>
        <authorList>
            <person name="Hugerth L.W."/>
            <person name="Larsson J."/>
            <person name="Alneberg J."/>
            <person name="Lindh M.V."/>
            <person name="Legrand C."/>
            <person name="Pinhassi J."/>
            <person name="Andersson A.F."/>
        </authorList>
    </citation>
    <scope>NUCLEOTIDE SEQUENCE [LARGE SCALE GENOMIC DNA]</scope>
    <source>
        <strain evidence="8">BACL26 MAG-121220-bin70</strain>
    </source>
</reference>
<dbReference type="PANTHER" id="PTHR47371">
    <property type="entry name" value="LIPOTEICHOIC ACID SYNTHASE"/>
    <property type="match status" value="1"/>
</dbReference>
<feature type="transmembrane region" description="Helical" evidence="6">
    <location>
        <begin position="157"/>
        <end position="175"/>
    </location>
</feature>
<evidence type="ECO:0000256" key="1">
    <source>
        <dbReference type="ARBA" id="ARBA00004651"/>
    </source>
</evidence>
<evidence type="ECO:0000259" key="7">
    <source>
        <dbReference type="Pfam" id="PF00884"/>
    </source>
</evidence>
<evidence type="ECO:0000313" key="8">
    <source>
        <dbReference type="EMBL" id="KRO97411.1"/>
    </source>
</evidence>
<keyword evidence="3 6" id="KW-0812">Transmembrane</keyword>
<dbReference type="Proteomes" id="UP000051213">
    <property type="component" value="Unassembled WGS sequence"/>
</dbReference>
<feature type="transmembrane region" description="Helical" evidence="6">
    <location>
        <begin position="105"/>
        <end position="128"/>
    </location>
</feature>
<comment type="caution">
    <text evidence="8">The sequence shown here is derived from an EMBL/GenBank/DDBJ whole genome shotgun (WGS) entry which is preliminary data.</text>
</comment>
<feature type="transmembrane region" description="Helical" evidence="6">
    <location>
        <begin position="71"/>
        <end position="93"/>
    </location>
</feature>
<dbReference type="InterPro" id="IPR017850">
    <property type="entry name" value="Alkaline_phosphatase_core_sf"/>
</dbReference>
<name>A0A0R2UJ59_9GAMM</name>
<proteinExistence type="predicted"/>
<dbReference type="Pfam" id="PF00884">
    <property type="entry name" value="Sulfatase"/>
    <property type="match status" value="1"/>
</dbReference>
<evidence type="ECO:0000256" key="5">
    <source>
        <dbReference type="ARBA" id="ARBA00023136"/>
    </source>
</evidence>
<feature type="transmembrane region" description="Helical" evidence="6">
    <location>
        <begin position="17"/>
        <end position="39"/>
    </location>
</feature>
<evidence type="ECO:0000256" key="2">
    <source>
        <dbReference type="ARBA" id="ARBA00022475"/>
    </source>
</evidence>
<dbReference type="GO" id="GO:0005886">
    <property type="term" value="C:plasma membrane"/>
    <property type="evidence" value="ECO:0007669"/>
    <property type="project" value="UniProtKB-SubCell"/>
</dbReference>
<organism evidence="8 9">
    <name type="scientific">SAR92 bacterium BACL26 MAG-121220-bin70</name>
    <dbReference type="NCBI Taxonomy" id="1655626"/>
    <lineage>
        <taxon>Bacteria</taxon>
        <taxon>Pseudomonadati</taxon>
        <taxon>Pseudomonadota</taxon>
        <taxon>Gammaproteobacteria</taxon>
        <taxon>Cellvibrionales</taxon>
        <taxon>Porticoccaceae</taxon>
        <taxon>SAR92 clade</taxon>
    </lineage>
</organism>
<keyword evidence="4 6" id="KW-1133">Transmembrane helix</keyword>
<dbReference type="InterPro" id="IPR050448">
    <property type="entry name" value="OpgB/LTA_synthase_biosynth"/>
</dbReference>
<evidence type="ECO:0000256" key="3">
    <source>
        <dbReference type="ARBA" id="ARBA00022692"/>
    </source>
</evidence>
<dbReference type="CDD" id="cd16015">
    <property type="entry name" value="LTA_synthase"/>
    <property type="match status" value="1"/>
</dbReference>
<evidence type="ECO:0000313" key="9">
    <source>
        <dbReference type="Proteomes" id="UP000051213"/>
    </source>
</evidence>
<feature type="transmembrane region" description="Helical" evidence="6">
    <location>
        <begin position="196"/>
        <end position="216"/>
    </location>
</feature>
<dbReference type="InterPro" id="IPR000917">
    <property type="entry name" value="Sulfatase_N"/>
</dbReference>
<feature type="transmembrane region" description="Helical" evidence="6">
    <location>
        <begin position="135"/>
        <end position="151"/>
    </location>
</feature>
<feature type="domain" description="Sulfatase N-terminal" evidence="7">
    <location>
        <begin position="302"/>
        <end position="589"/>
    </location>
</feature>
<evidence type="ECO:0000256" key="6">
    <source>
        <dbReference type="SAM" id="Phobius"/>
    </source>
</evidence>
<keyword evidence="5 6" id="KW-0472">Membrane</keyword>
<dbReference type="EMBL" id="LICA01000003">
    <property type="protein sequence ID" value="KRO97411.1"/>
    <property type="molecule type" value="Genomic_DNA"/>
</dbReference>
<dbReference type="Gene3D" id="3.40.720.10">
    <property type="entry name" value="Alkaline Phosphatase, subunit A"/>
    <property type="match status" value="1"/>
</dbReference>
<dbReference type="PANTHER" id="PTHR47371:SF3">
    <property type="entry name" value="PHOSPHOGLYCEROL TRANSFERASE I"/>
    <property type="match status" value="1"/>
</dbReference>
<accession>A0A0R2UJ59</accession>
<dbReference type="SUPFAM" id="SSF53649">
    <property type="entry name" value="Alkaline phosphatase-like"/>
    <property type="match status" value="1"/>
</dbReference>
<gene>
    <name evidence="8" type="ORF">ABS24_07440</name>
</gene>
<comment type="subcellular location">
    <subcellularLocation>
        <location evidence="1">Cell membrane</location>
        <topology evidence="1">Multi-pass membrane protein</topology>
    </subcellularLocation>
</comment>
<sequence>MIQVNPNNLSATSNSAVYLRVLASFSSLVIICAVLFLAARLATWAAYPRPEGIANNNDLWRALLTGFRFDLAVLIRVNFLGLLLSIFCIPLPALASHLAWLLNRYLGGSILLIAVFGSMINFSYIGFFNRPIDSFAYNGLNYGAAAIWPTVISMDPFGLRFLIGLSLSALILWSYQKVGEKIIEFISFVEIRKIHFFTLAILLPLILLMLLGRGTVSTFPLSQRHLVVSSETAVNNIVPNGIVALYYGYKEFQLSNIITPALDSEGRQLFATFYGEAPSDQALFPQFFTRTPRSIFLEENPPNVVVNLIESMANALLLPAFNQGADLAGQMRQHLEEDYYFTRFLPAHDDTQKSLMSLLVNTEYSAISYSSHQHTPLQTSVATVFKKAGYRTVFVYSGFEGLSNRSDYLKTQGFDQFVGAHQLRELYPAMESSVWGGEDKFVFKEVIKQLLAKNAEDKPLFIVTLTVTNHPPYQLPKHHNLTLSPPVDSLVSRLQDLPRESLDTFQYTNDQLGQFISEVKNSRLKSNTIVAATGDHAIRGMSYDPAERLHELSVPFYLYLPQDYRPDVDPDLSQIASHKDLMPTLYNAALSNAHYPNLGRNLLVPNENDKYHTFAYHAEYLVVGETAYSKSGQGREVTPEFMLGPKVINAESPPDSSEVYSQTIDWLTRFQLTNEPMD</sequence>